<proteinExistence type="predicted"/>
<reference evidence="4 5" key="2">
    <citation type="submission" date="2024-07" db="EMBL/GenBank/DDBJ databases">
        <authorList>
            <person name="Akdeniz Z."/>
        </authorList>
    </citation>
    <scope>NUCLEOTIDE SEQUENCE [LARGE SCALE GENOMIC DNA]</scope>
</reference>
<comment type="caution">
    <text evidence="3">The sequence shown here is derived from an EMBL/GenBank/DDBJ whole genome shotgun (WGS) entry which is preliminary data.</text>
</comment>
<dbReference type="Gene3D" id="3.60.21.10">
    <property type="match status" value="1"/>
</dbReference>
<keyword evidence="5" id="KW-1185">Reference proteome</keyword>
<reference evidence="3" key="1">
    <citation type="submission" date="2023-06" db="EMBL/GenBank/DDBJ databases">
        <authorList>
            <person name="Kurt Z."/>
        </authorList>
    </citation>
    <scope>NUCLEOTIDE SEQUENCE</scope>
</reference>
<gene>
    <name evidence="4" type="ORF">HINF_LOCUS20512</name>
    <name evidence="3" type="ORF">HINF_LOCUS39330</name>
</gene>
<feature type="transmembrane region" description="Helical" evidence="1">
    <location>
        <begin position="16"/>
        <end position="40"/>
    </location>
</feature>
<dbReference type="InterPro" id="IPR029052">
    <property type="entry name" value="Metallo-depent_PP-like"/>
</dbReference>
<evidence type="ECO:0000313" key="5">
    <source>
        <dbReference type="Proteomes" id="UP001642409"/>
    </source>
</evidence>
<evidence type="ECO:0000259" key="2">
    <source>
        <dbReference type="Pfam" id="PF00149"/>
    </source>
</evidence>
<dbReference type="GO" id="GO:0016787">
    <property type="term" value="F:hydrolase activity"/>
    <property type="evidence" value="ECO:0007669"/>
    <property type="project" value="InterPro"/>
</dbReference>
<keyword evidence="1" id="KW-0472">Membrane</keyword>
<organism evidence="3">
    <name type="scientific">Hexamita inflata</name>
    <dbReference type="NCBI Taxonomy" id="28002"/>
    <lineage>
        <taxon>Eukaryota</taxon>
        <taxon>Metamonada</taxon>
        <taxon>Diplomonadida</taxon>
        <taxon>Hexamitidae</taxon>
        <taxon>Hexamitinae</taxon>
        <taxon>Hexamita</taxon>
    </lineage>
</organism>
<name>A0AA86UBU7_9EUKA</name>
<evidence type="ECO:0000256" key="1">
    <source>
        <dbReference type="SAM" id="Phobius"/>
    </source>
</evidence>
<feature type="transmembrane region" description="Helical" evidence="1">
    <location>
        <begin position="92"/>
        <end position="114"/>
    </location>
</feature>
<keyword evidence="1" id="KW-1133">Transmembrane helix</keyword>
<feature type="transmembrane region" description="Helical" evidence="1">
    <location>
        <begin position="46"/>
        <end position="71"/>
    </location>
</feature>
<dbReference type="SUPFAM" id="SSF56300">
    <property type="entry name" value="Metallo-dependent phosphatases"/>
    <property type="match status" value="1"/>
</dbReference>
<dbReference type="InterPro" id="IPR004843">
    <property type="entry name" value="Calcineurin-like_PHP"/>
</dbReference>
<dbReference type="AlphaFoldDB" id="A0AA86UBU7"/>
<keyword evidence="1" id="KW-0812">Transmembrane</keyword>
<dbReference type="EMBL" id="CATOUU010000825">
    <property type="protein sequence ID" value="CAI9951685.1"/>
    <property type="molecule type" value="Genomic_DNA"/>
</dbReference>
<evidence type="ECO:0000313" key="3">
    <source>
        <dbReference type="EMBL" id="CAI9951685.1"/>
    </source>
</evidence>
<accession>A0AA86UBU7</accession>
<dbReference type="Pfam" id="PF00149">
    <property type="entry name" value="Metallophos"/>
    <property type="match status" value="1"/>
</dbReference>
<protein>
    <submittedName>
        <fullName evidence="3">Alkaline phosphatase</fullName>
    </submittedName>
    <submittedName>
        <fullName evidence="4">Alkaline_phosphatase</fullName>
    </submittedName>
</protein>
<sequence length="445" mass="51225">MQSDYLNSGQKVNKLTLWWCIILQAVTSCSLLAISIYSFIQYYQLGYLLNVATIAVVSLAISILFPILILIWSKSKQIQSNRIDKVHKSIKYSMITLVLFTTAILIGTIVYTILTMSSIVDKLYYGPLAFIHEDKTRIHWATFQENIQSKNAYHEEIYDSTNFDYKLKGFKQQYSYNLPETINKFIVMTDIHLNNHYVSTMSTDYDYAVLCGDYSYHGLMSEFAEGLIGMPTKPLLMAKGNHDDYSDEFVKLNGRQNNYFQKVRNSGFYFIYVQDKDPIVDERVDSGIQFIADNIHLGTGLDHIFIVVHYPVYSTGEFGSYQYFTKKMENLIQNHPELKVRATFSGHDHLFAAFKNGAQYFFVNGAGGGSIDQMTDASYGDRQWSAEELHGALPIIAENDYGYEHHQDSWMKFTRTEVNFEPGKIIYNIRDLDTDQILISYQQPV</sequence>
<dbReference type="EMBL" id="CAXDID020000055">
    <property type="protein sequence ID" value="CAL6007178.1"/>
    <property type="molecule type" value="Genomic_DNA"/>
</dbReference>
<evidence type="ECO:0000313" key="4">
    <source>
        <dbReference type="EMBL" id="CAL6007178.1"/>
    </source>
</evidence>
<feature type="domain" description="Calcineurin-like phosphoesterase" evidence="2">
    <location>
        <begin position="184"/>
        <end position="349"/>
    </location>
</feature>
<dbReference type="Proteomes" id="UP001642409">
    <property type="component" value="Unassembled WGS sequence"/>
</dbReference>